<evidence type="ECO:0000313" key="1">
    <source>
        <dbReference type="EMBL" id="JAD36978.1"/>
    </source>
</evidence>
<name>A0A0A9QN23_ARUDO</name>
<dbReference type="AlphaFoldDB" id="A0A0A9QN23"/>
<reference evidence="1" key="1">
    <citation type="submission" date="2014-09" db="EMBL/GenBank/DDBJ databases">
        <authorList>
            <person name="Magalhaes I.L.F."/>
            <person name="Oliveira U."/>
            <person name="Santos F.R."/>
            <person name="Vidigal T.H.D.A."/>
            <person name="Brescovit A.D."/>
            <person name="Santos A.J."/>
        </authorList>
    </citation>
    <scope>NUCLEOTIDE SEQUENCE</scope>
    <source>
        <tissue evidence="1">Shoot tissue taken approximately 20 cm above the soil surface</tissue>
    </source>
</reference>
<proteinExistence type="predicted"/>
<organism evidence="1">
    <name type="scientific">Arundo donax</name>
    <name type="common">Giant reed</name>
    <name type="synonym">Donax arundinaceus</name>
    <dbReference type="NCBI Taxonomy" id="35708"/>
    <lineage>
        <taxon>Eukaryota</taxon>
        <taxon>Viridiplantae</taxon>
        <taxon>Streptophyta</taxon>
        <taxon>Embryophyta</taxon>
        <taxon>Tracheophyta</taxon>
        <taxon>Spermatophyta</taxon>
        <taxon>Magnoliopsida</taxon>
        <taxon>Liliopsida</taxon>
        <taxon>Poales</taxon>
        <taxon>Poaceae</taxon>
        <taxon>PACMAD clade</taxon>
        <taxon>Arundinoideae</taxon>
        <taxon>Arundineae</taxon>
        <taxon>Arundo</taxon>
    </lineage>
</organism>
<dbReference type="EMBL" id="GBRH01260917">
    <property type="protein sequence ID" value="JAD36978.1"/>
    <property type="molecule type" value="Transcribed_RNA"/>
</dbReference>
<accession>A0A0A9QN23</accession>
<protein>
    <submittedName>
        <fullName evidence="1">Uncharacterized protein</fullName>
    </submittedName>
</protein>
<reference evidence="1" key="2">
    <citation type="journal article" date="2015" name="Data Brief">
        <title>Shoot transcriptome of the giant reed, Arundo donax.</title>
        <authorList>
            <person name="Barrero R.A."/>
            <person name="Guerrero F.D."/>
            <person name="Moolhuijzen P."/>
            <person name="Goolsby J.A."/>
            <person name="Tidwell J."/>
            <person name="Bellgard S.E."/>
            <person name="Bellgard M.I."/>
        </authorList>
    </citation>
    <scope>NUCLEOTIDE SEQUENCE</scope>
    <source>
        <tissue evidence="1">Shoot tissue taken approximately 20 cm above the soil surface</tissue>
    </source>
</reference>
<sequence length="29" mass="3050">MSGGEEAPDKHGPLTLTPPLRSSMRTARG</sequence>